<keyword evidence="8" id="KW-0325">Glycoprotein</keyword>
<reference evidence="14" key="1">
    <citation type="submission" date="2022-10" db="EMBL/GenBank/DDBJ databases">
        <authorList>
            <person name="Chen Y."/>
            <person name="Dougan E. K."/>
            <person name="Chan C."/>
            <person name="Rhodes N."/>
            <person name="Thang M."/>
        </authorList>
    </citation>
    <scope>NUCLEOTIDE SEQUENCE</scope>
</reference>
<evidence type="ECO:0000256" key="11">
    <source>
        <dbReference type="SAM" id="MobiDB-lite"/>
    </source>
</evidence>
<evidence type="ECO:0000256" key="6">
    <source>
        <dbReference type="ARBA" id="ARBA00023136"/>
    </source>
</evidence>
<comment type="caution">
    <text evidence="14">The sequence shown here is derived from an EMBL/GenBank/DDBJ whole genome shotgun (WGS) entry which is preliminary data.</text>
</comment>
<dbReference type="InterPro" id="IPR001320">
    <property type="entry name" value="Iontro_rcpt_C"/>
</dbReference>
<evidence type="ECO:0000256" key="1">
    <source>
        <dbReference type="ARBA" id="ARBA00004141"/>
    </source>
</evidence>
<keyword evidence="7" id="KW-0675">Receptor</keyword>
<sequence>MHAASVRRLVAQALRQDFFYLVVPQKIEEVTFWSRLIRPFMPFTEDGWLGIGAFLCSMATVLWILHVVENGWEGCNMSVVGWIRFQFAIWHDFLLGGGNVEVEKGPVYKFLHLSFAFFILVALASYTASLASMLVIQRDAAGAVKDIYEAIDQDYRICAPSALVETFESVFGKVFVPHADYMAGPRNFYAGNCEGMVLSQDLIDQLYAGQIKDKDCAEVASGSITDAEGRCHSDHRGSTRVDCHLVKAGDLIWSIPLSFPVRTKIAHPVSWAFIKSQTSGAYARNIEANQHSFPSSKCVAEDRTEEEGLNLGDLSGMIFISLFIAIFGLLIHAGTLAFRRLKPDAPSDDPNALWAVPPPDPKAGDPEAPAVPEKLLEGGLEVVVEARSAFAGANVETDETATKGEQKDHDVQSVSEDPNDGKVQTL</sequence>
<feature type="transmembrane region" description="Helical" evidence="12">
    <location>
        <begin position="48"/>
        <end position="68"/>
    </location>
</feature>
<evidence type="ECO:0000256" key="10">
    <source>
        <dbReference type="ARBA" id="ARBA00023303"/>
    </source>
</evidence>
<keyword evidence="9" id="KW-1071">Ligand-gated ion channel</keyword>
<organism evidence="14">
    <name type="scientific">Cladocopium goreaui</name>
    <dbReference type="NCBI Taxonomy" id="2562237"/>
    <lineage>
        <taxon>Eukaryota</taxon>
        <taxon>Sar</taxon>
        <taxon>Alveolata</taxon>
        <taxon>Dinophyceae</taxon>
        <taxon>Suessiales</taxon>
        <taxon>Symbiodiniaceae</taxon>
        <taxon>Cladocopium</taxon>
    </lineage>
</organism>
<dbReference type="Gene3D" id="1.10.287.70">
    <property type="match status" value="1"/>
</dbReference>
<name>A0A9P1M393_9DINO</name>
<keyword evidence="3 12" id="KW-0812">Transmembrane</keyword>
<feature type="region of interest" description="Disordered" evidence="11">
    <location>
        <begin position="393"/>
        <end position="426"/>
    </location>
</feature>
<evidence type="ECO:0000256" key="3">
    <source>
        <dbReference type="ARBA" id="ARBA00022692"/>
    </source>
</evidence>
<evidence type="ECO:0000256" key="8">
    <source>
        <dbReference type="ARBA" id="ARBA00023180"/>
    </source>
</evidence>
<evidence type="ECO:0000256" key="2">
    <source>
        <dbReference type="ARBA" id="ARBA00022448"/>
    </source>
</evidence>
<feature type="domain" description="Ionotropic glutamate receptor C-terminal" evidence="13">
    <location>
        <begin position="47"/>
        <end position="324"/>
    </location>
</feature>
<evidence type="ECO:0000256" key="7">
    <source>
        <dbReference type="ARBA" id="ARBA00023170"/>
    </source>
</evidence>
<evidence type="ECO:0000256" key="4">
    <source>
        <dbReference type="ARBA" id="ARBA00022989"/>
    </source>
</evidence>
<gene>
    <name evidence="14" type="ORF">C1SCF055_LOCUS42567</name>
</gene>
<evidence type="ECO:0000313" key="16">
    <source>
        <dbReference type="EMBL" id="CAL4805275.1"/>
    </source>
</evidence>
<feature type="region of interest" description="Disordered" evidence="11">
    <location>
        <begin position="347"/>
        <end position="370"/>
    </location>
</feature>
<keyword evidence="2" id="KW-0813">Transport</keyword>
<dbReference type="EMBL" id="CAMXCT030006667">
    <property type="protein sequence ID" value="CAL4805275.1"/>
    <property type="molecule type" value="Genomic_DNA"/>
</dbReference>
<feature type="compositionally biased region" description="Polar residues" evidence="11">
    <location>
        <begin position="412"/>
        <end position="426"/>
    </location>
</feature>
<protein>
    <submittedName>
        <fullName evidence="16">Protein disulfide-isomerase A5</fullName>
    </submittedName>
</protein>
<reference evidence="15" key="2">
    <citation type="submission" date="2024-04" db="EMBL/GenBank/DDBJ databases">
        <authorList>
            <person name="Chen Y."/>
            <person name="Shah S."/>
            <person name="Dougan E. K."/>
            <person name="Thang M."/>
            <person name="Chan C."/>
        </authorList>
    </citation>
    <scope>NUCLEOTIDE SEQUENCE [LARGE SCALE GENOMIC DNA]</scope>
</reference>
<evidence type="ECO:0000313" key="14">
    <source>
        <dbReference type="EMBL" id="CAI4017963.1"/>
    </source>
</evidence>
<accession>A0A9P1M393</accession>
<comment type="subcellular location">
    <subcellularLocation>
        <location evidence="1">Membrane</location>
        <topology evidence="1">Multi-pass membrane protein</topology>
    </subcellularLocation>
</comment>
<keyword evidence="17" id="KW-1185">Reference proteome</keyword>
<dbReference type="Proteomes" id="UP001152797">
    <property type="component" value="Unassembled WGS sequence"/>
</dbReference>
<feature type="compositionally biased region" description="Basic and acidic residues" evidence="11">
    <location>
        <begin position="400"/>
        <end position="411"/>
    </location>
</feature>
<evidence type="ECO:0000256" key="12">
    <source>
        <dbReference type="SAM" id="Phobius"/>
    </source>
</evidence>
<evidence type="ECO:0000313" key="17">
    <source>
        <dbReference type="Proteomes" id="UP001152797"/>
    </source>
</evidence>
<feature type="transmembrane region" description="Helical" evidence="12">
    <location>
        <begin position="115"/>
        <end position="136"/>
    </location>
</feature>
<dbReference type="GO" id="GO:0016020">
    <property type="term" value="C:membrane"/>
    <property type="evidence" value="ECO:0007669"/>
    <property type="project" value="UniProtKB-SubCell"/>
</dbReference>
<keyword evidence="4 12" id="KW-1133">Transmembrane helix</keyword>
<dbReference type="PANTHER" id="PTHR18966">
    <property type="entry name" value="IONOTROPIC GLUTAMATE RECEPTOR"/>
    <property type="match status" value="1"/>
</dbReference>
<keyword evidence="10" id="KW-0407">Ion channel</keyword>
<dbReference type="EMBL" id="CAMXCT020006667">
    <property type="protein sequence ID" value="CAL1171338.1"/>
    <property type="molecule type" value="Genomic_DNA"/>
</dbReference>
<evidence type="ECO:0000256" key="9">
    <source>
        <dbReference type="ARBA" id="ARBA00023286"/>
    </source>
</evidence>
<dbReference type="Pfam" id="PF00060">
    <property type="entry name" value="Lig_chan"/>
    <property type="match status" value="1"/>
</dbReference>
<dbReference type="AlphaFoldDB" id="A0A9P1M393"/>
<evidence type="ECO:0000259" key="13">
    <source>
        <dbReference type="Pfam" id="PF00060"/>
    </source>
</evidence>
<evidence type="ECO:0000313" key="15">
    <source>
        <dbReference type="EMBL" id="CAL1171338.1"/>
    </source>
</evidence>
<keyword evidence="5" id="KW-0406">Ion transport</keyword>
<dbReference type="OrthoDB" id="5984008at2759"/>
<dbReference type="InterPro" id="IPR015683">
    <property type="entry name" value="Ionotropic_Glu_rcpt"/>
</dbReference>
<dbReference type="EMBL" id="CAMXCT010006667">
    <property type="protein sequence ID" value="CAI4017963.1"/>
    <property type="molecule type" value="Genomic_DNA"/>
</dbReference>
<dbReference type="GO" id="GO:0015276">
    <property type="term" value="F:ligand-gated monoatomic ion channel activity"/>
    <property type="evidence" value="ECO:0007669"/>
    <property type="project" value="InterPro"/>
</dbReference>
<evidence type="ECO:0000256" key="5">
    <source>
        <dbReference type="ARBA" id="ARBA00023065"/>
    </source>
</evidence>
<keyword evidence="6 12" id="KW-0472">Membrane</keyword>
<feature type="transmembrane region" description="Helical" evidence="12">
    <location>
        <begin position="317"/>
        <end position="338"/>
    </location>
</feature>
<proteinExistence type="predicted"/>